<dbReference type="InterPro" id="IPR035898">
    <property type="entry name" value="TAZ_dom_sf"/>
</dbReference>
<dbReference type="FunFam" id="1.20.1020.10:FF:000002">
    <property type="entry name" value="E1A binding protein p300"/>
    <property type="match status" value="1"/>
</dbReference>
<feature type="region of interest" description="Disordered" evidence="11">
    <location>
        <begin position="1"/>
        <end position="27"/>
    </location>
</feature>
<reference evidence="14 15" key="1">
    <citation type="submission" date="2019-04" db="EMBL/GenBank/DDBJ databases">
        <title>The sequence and de novo assembly of Takifugu bimaculatus genome using PacBio and Hi-C technologies.</title>
        <authorList>
            <person name="Xu P."/>
            <person name="Liu B."/>
            <person name="Zhou Z."/>
        </authorList>
    </citation>
    <scope>NUCLEOTIDE SEQUENCE [LARGE SCALE GENOMIC DNA]</scope>
    <source>
        <strain evidence="14">TB-2018</strain>
        <tissue evidence="14">Muscle</tissue>
    </source>
</reference>
<protein>
    <recommendedName>
        <fullName evidence="2">histone acetyltransferase</fullName>
        <ecNumber evidence="2">2.3.1.48</ecNumber>
    </recommendedName>
</protein>
<gene>
    <name evidence="14" type="ORF">fugu_015547</name>
</gene>
<dbReference type="SUPFAM" id="SSF47040">
    <property type="entry name" value="Kix domain of CBP (creb binding protein)"/>
    <property type="match status" value="1"/>
</dbReference>
<dbReference type="GO" id="GO:0031490">
    <property type="term" value="F:chromatin DNA binding"/>
    <property type="evidence" value="ECO:0007669"/>
    <property type="project" value="TreeGrafter"/>
</dbReference>
<name>A0A4Z2BYZ3_9TELE</name>
<dbReference type="PANTHER" id="PTHR13808">
    <property type="entry name" value="CBP/P300-RELATED"/>
    <property type="match status" value="1"/>
</dbReference>
<dbReference type="PROSITE" id="PS50952">
    <property type="entry name" value="KIX"/>
    <property type="match status" value="1"/>
</dbReference>
<keyword evidence="9" id="KW-0539">Nucleus</keyword>
<evidence type="ECO:0000256" key="6">
    <source>
        <dbReference type="ARBA" id="ARBA00022833"/>
    </source>
</evidence>
<dbReference type="InterPro" id="IPR003101">
    <property type="entry name" value="KIX_dom"/>
</dbReference>
<dbReference type="Proteomes" id="UP000516260">
    <property type="component" value="Chromosome 16"/>
</dbReference>
<dbReference type="InterPro" id="IPR036529">
    <property type="entry name" value="KIX_dom_sf"/>
</dbReference>
<dbReference type="SUPFAM" id="SSF57933">
    <property type="entry name" value="TAZ domain"/>
    <property type="match status" value="1"/>
</dbReference>
<dbReference type="Pfam" id="PF02135">
    <property type="entry name" value="zf-TAZ"/>
    <property type="match status" value="1"/>
</dbReference>
<keyword evidence="5 10" id="KW-0863">Zinc-finger</keyword>
<evidence type="ECO:0000256" key="2">
    <source>
        <dbReference type="ARBA" id="ARBA00013184"/>
    </source>
</evidence>
<dbReference type="GO" id="GO:0003713">
    <property type="term" value="F:transcription coactivator activity"/>
    <property type="evidence" value="ECO:0007669"/>
    <property type="project" value="TreeGrafter"/>
</dbReference>
<dbReference type="EC" id="2.3.1.48" evidence="2"/>
<evidence type="ECO:0000256" key="8">
    <source>
        <dbReference type="ARBA" id="ARBA00023163"/>
    </source>
</evidence>
<dbReference type="FunFam" id="1.10.246.20:FF:000001">
    <property type="entry name" value="E1A binding protein p300"/>
    <property type="match status" value="1"/>
</dbReference>
<proteinExistence type="predicted"/>
<dbReference type="GO" id="GO:0008270">
    <property type="term" value="F:zinc ion binding"/>
    <property type="evidence" value="ECO:0007669"/>
    <property type="project" value="UniProtKB-KW"/>
</dbReference>
<dbReference type="InterPro" id="IPR000197">
    <property type="entry name" value="Znf_TAZ"/>
</dbReference>
<dbReference type="SMART" id="SM00551">
    <property type="entry name" value="ZnF_TAZ"/>
    <property type="match status" value="1"/>
</dbReference>
<keyword evidence="6 10" id="KW-0862">Zinc</keyword>
<evidence type="ECO:0000313" key="15">
    <source>
        <dbReference type="Proteomes" id="UP000516260"/>
    </source>
</evidence>
<evidence type="ECO:0000256" key="5">
    <source>
        <dbReference type="ARBA" id="ARBA00022771"/>
    </source>
</evidence>
<evidence type="ECO:0000256" key="11">
    <source>
        <dbReference type="SAM" id="MobiDB-lite"/>
    </source>
</evidence>
<evidence type="ECO:0000256" key="7">
    <source>
        <dbReference type="ARBA" id="ARBA00023015"/>
    </source>
</evidence>
<evidence type="ECO:0000256" key="9">
    <source>
        <dbReference type="ARBA" id="ARBA00023242"/>
    </source>
</evidence>
<dbReference type="PROSITE" id="PS50134">
    <property type="entry name" value="ZF_TAZ"/>
    <property type="match status" value="1"/>
</dbReference>
<dbReference type="GO" id="GO:0004402">
    <property type="term" value="F:histone acetyltransferase activity"/>
    <property type="evidence" value="ECO:0007669"/>
    <property type="project" value="InterPro"/>
</dbReference>
<dbReference type="Gene3D" id="1.20.1020.10">
    <property type="entry name" value="TAZ domain"/>
    <property type="match status" value="1"/>
</dbReference>
<evidence type="ECO:0000256" key="1">
    <source>
        <dbReference type="ARBA" id="ARBA00004123"/>
    </source>
</evidence>
<feature type="zinc finger region" description="TAZ-type" evidence="10">
    <location>
        <begin position="308"/>
        <end position="394"/>
    </location>
</feature>
<evidence type="ECO:0000256" key="10">
    <source>
        <dbReference type="PROSITE-ProRule" id="PRU00203"/>
    </source>
</evidence>
<dbReference type="InterPro" id="IPR013178">
    <property type="entry name" value="Histone_AcTrfase_Rtt109/CBP"/>
</dbReference>
<feature type="domain" description="KIX" evidence="13">
    <location>
        <begin position="543"/>
        <end position="622"/>
    </location>
</feature>
<evidence type="ECO:0000259" key="12">
    <source>
        <dbReference type="PROSITE" id="PS50134"/>
    </source>
</evidence>
<dbReference type="GO" id="GO:0000123">
    <property type="term" value="C:histone acetyltransferase complex"/>
    <property type="evidence" value="ECO:0007669"/>
    <property type="project" value="TreeGrafter"/>
</dbReference>
<accession>A0A4Z2BYZ3</accession>
<dbReference type="EMBL" id="SWLE01000008">
    <property type="protein sequence ID" value="TNM97391.1"/>
    <property type="molecule type" value="Genomic_DNA"/>
</dbReference>
<dbReference type="PANTHER" id="PTHR13808:SF56">
    <property type="entry name" value="HISTONE ACETYLTRANSFERASE"/>
    <property type="match status" value="1"/>
</dbReference>
<keyword evidence="3" id="KW-0808">Transferase</keyword>
<keyword evidence="4 10" id="KW-0479">Metal-binding</keyword>
<organism evidence="14 15">
    <name type="scientific">Takifugu bimaculatus</name>
    <dbReference type="NCBI Taxonomy" id="433685"/>
    <lineage>
        <taxon>Eukaryota</taxon>
        <taxon>Metazoa</taxon>
        <taxon>Chordata</taxon>
        <taxon>Craniata</taxon>
        <taxon>Vertebrata</taxon>
        <taxon>Euteleostomi</taxon>
        <taxon>Actinopterygii</taxon>
        <taxon>Neopterygii</taxon>
        <taxon>Teleostei</taxon>
        <taxon>Neoteleostei</taxon>
        <taxon>Acanthomorphata</taxon>
        <taxon>Eupercaria</taxon>
        <taxon>Tetraodontiformes</taxon>
        <taxon>Tetradontoidea</taxon>
        <taxon>Tetraodontidae</taxon>
        <taxon>Takifugu</taxon>
    </lineage>
</organism>
<keyword evidence="8" id="KW-0804">Transcription</keyword>
<sequence length="869" mass="90244">MADNLLDVVGPPTAKRPKLNSPLSGSDGTDLVSLLDLENDLPDELIPNGDLGLGLSSNGGPGGGGTGLHAVVPDAAAKHKQLSELLRSGSSSLSGSGTLQGGMVGSQLGAVLGKGPLGQGSTNHQAQKGGVAAGQGNGSPGMCFNQTMLNSGQGHGVMGQAGQVMNGTLGPAGRGRPGMQYQGQGMPSSQGAGVGGSVLAETLVQGGAQLGNHNVLNAQQAGTMNKMGMSGAPFGQQYGQAGVQQMGTAGVNGQQLQNKTALSNNLPQFSNELKGAGSVPNMPQLQQQVGSVGMVPGVGGVSAGPTADPEKRKLIQQQLVLLLHAHKCQRREQANGEVRACSLPHCRTMKNVLNHMTHCQAGKSCQVAHCASSRQIISHWKNCTRHDCPVCLPLKNATDKRNQQSMLGSPGAGLQNPISTVGPGQPTPTAISSAATHIDPSSMQRAYAALGLPYGNQSPAQVQGLSQQKLQGTQHQQLQNMNPLGTNQINPMAGSMGVPSSDQTGMHSDGTLPTTVSNQLMPDGSIGGGVGNLPAAAPLSATGVRKAWHEHVTQDLRTHLVHKLVQAIFPTPDPAALKDRRMENLVAYARKVEGDMYESANSRDEYYHLLAEKIYKIQKELEEKRRSRLQKQPGMMGNAGPQQPVMTQSNAMGPGQTIRPPNGPVSMPNMPNQILSRMQVPQGINQFNPIAMQNAQMSQAPMGARAPSPMNHPQQINMNSVSTMGMSPSRMPQTQGMMGSHANNMVPQPANQGQFLSQGQFTGPAGGAMNVGLGQPKTQPAVSQPQNANIPLNALGSLGSQLPCGPASQTPLRATPTTQYLCQPADSTAAAAAPPPPPPPCFCTAAGSNAASDPCLCEWPLHHTHTHTQ</sequence>
<evidence type="ECO:0000313" key="14">
    <source>
        <dbReference type="EMBL" id="TNM97391.1"/>
    </source>
</evidence>
<keyword evidence="7" id="KW-0805">Transcription regulation</keyword>
<keyword evidence="15" id="KW-1185">Reference proteome</keyword>
<dbReference type="GO" id="GO:0045944">
    <property type="term" value="P:positive regulation of transcription by RNA polymerase II"/>
    <property type="evidence" value="ECO:0007669"/>
    <property type="project" value="TreeGrafter"/>
</dbReference>
<feature type="region of interest" description="Disordered" evidence="11">
    <location>
        <begin position="115"/>
        <end position="134"/>
    </location>
</feature>
<dbReference type="GO" id="GO:0005667">
    <property type="term" value="C:transcription regulator complex"/>
    <property type="evidence" value="ECO:0007669"/>
    <property type="project" value="TreeGrafter"/>
</dbReference>
<comment type="caution">
    <text evidence="14">The sequence shown here is derived from an EMBL/GenBank/DDBJ whole genome shotgun (WGS) entry which is preliminary data.</text>
</comment>
<dbReference type="Gene3D" id="1.10.246.20">
    <property type="entry name" value="Coactivator CBP, KIX domain"/>
    <property type="match status" value="1"/>
</dbReference>
<comment type="subcellular location">
    <subcellularLocation>
        <location evidence="1">Nucleus</location>
    </subcellularLocation>
</comment>
<evidence type="ECO:0000256" key="3">
    <source>
        <dbReference type="ARBA" id="ARBA00022679"/>
    </source>
</evidence>
<dbReference type="AlphaFoldDB" id="A0A4Z2BYZ3"/>
<evidence type="ECO:0000259" key="13">
    <source>
        <dbReference type="PROSITE" id="PS50952"/>
    </source>
</evidence>
<evidence type="ECO:0000256" key="4">
    <source>
        <dbReference type="ARBA" id="ARBA00022723"/>
    </source>
</evidence>
<dbReference type="Pfam" id="PF02172">
    <property type="entry name" value="KIX"/>
    <property type="match status" value="1"/>
</dbReference>
<feature type="domain" description="TAZ-type" evidence="12">
    <location>
        <begin position="308"/>
        <end position="394"/>
    </location>
</feature>
<dbReference type="GO" id="GO:0005654">
    <property type="term" value="C:nucleoplasm"/>
    <property type="evidence" value="ECO:0007669"/>
    <property type="project" value="UniProtKB-ARBA"/>
</dbReference>